<dbReference type="Proteomes" id="UP001303473">
    <property type="component" value="Unassembled WGS sequence"/>
</dbReference>
<dbReference type="InterPro" id="IPR002109">
    <property type="entry name" value="Glutaredoxin"/>
</dbReference>
<proteinExistence type="inferred from homology"/>
<dbReference type="Pfam" id="PF00462">
    <property type="entry name" value="Glutaredoxin"/>
    <property type="match status" value="1"/>
</dbReference>
<name>A0AAN6NG89_9PEZI</name>
<dbReference type="Gene3D" id="3.40.30.10">
    <property type="entry name" value="Glutaredoxin"/>
    <property type="match status" value="2"/>
</dbReference>
<dbReference type="GO" id="GO:0046872">
    <property type="term" value="F:metal ion binding"/>
    <property type="evidence" value="ECO:0007669"/>
    <property type="project" value="UniProtKB-KW"/>
</dbReference>
<evidence type="ECO:0000256" key="6">
    <source>
        <dbReference type="SAM" id="MobiDB-lite"/>
    </source>
</evidence>
<dbReference type="InterPro" id="IPR033658">
    <property type="entry name" value="GRX_PICOT-like"/>
</dbReference>
<comment type="function">
    <text evidence="5">Monothiol glutaredoxin involved in the biogenesis of iron-sulfur clusters. Binds one iron-sulfur cluster per dimer. The iron-sulfur cluster is bound between subunits, and is complexed by a bound glutathione and a cysteine residue from each subunit.</text>
</comment>
<keyword evidence="2" id="KW-0479">Metal-binding</keyword>
<evidence type="ECO:0000259" key="7">
    <source>
        <dbReference type="Pfam" id="PF00085"/>
    </source>
</evidence>
<evidence type="ECO:0000256" key="1">
    <source>
        <dbReference type="ARBA" id="ARBA00009630"/>
    </source>
</evidence>
<evidence type="ECO:0000256" key="5">
    <source>
        <dbReference type="ARBA" id="ARBA00055846"/>
    </source>
</evidence>
<feature type="domain" description="Glutaredoxin" evidence="8">
    <location>
        <begin position="163"/>
        <end position="227"/>
    </location>
</feature>
<evidence type="ECO:0000256" key="4">
    <source>
        <dbReference type="ARBA" id="ARBA00023014"/>
    </source>
</evidence>
<dbReference type="EMBL" id="MU853755">
    <property type="protein sequence ID" value="KAK3945247.1"/>
    <property type="molecule type" value="Genomic_DNA"/>
</dbReference>
<accession>A0AAN6NG89</accession>
<reference evidence="10" key="1">
    <citation type="journal article" date="2023" name="Mol. Phylogenet. Evol.">
        <title>Genome-scale phylogeny and comparative genomics of the fungal order Sordariales.</title>
        <authorList>
            <person name="Hensen N."/>
            <person name="Bonometti L."/>
            <person name="Westerberg I."/>
            <person name="Brannstrom I.O."/>
            <person name="Guillou S."/>
            <person name="Cros-Aarteil S."/>
            <person name="Calhoun S."/>
            <person name="Haridas S."/>
            <person name="Kuo A."/>
            <person name="Mondo S."/>
            <person name="Pangilinan J."/>
            <person name="Riley R."/>
            <person name="LaButti K."/>
            <person name="Andreopoulos B."/>
            <person name="Lipzen A."/>
            <person name="Chen C."/>
            <person name="Yan M."/>
            <person name="Daum C."/>
            <person name="Ng V."/>
            <person name="Clum A."/>
            <person name="Steindorff A."/>
            <person name="Ohm R.A."/>
            <person name="Martin F."/>
            <person name="Silar P."/>
            <person name="Natvig D.O."/>
            <person name="Lalanne C."/>
            <person name="Gautier V."/>
            <person name="Ament-Velasquez S.L."/>
            <person name="Kruys A."/>
            <person name="Hutchinson M.I."/>
            <person name="Powell A.J."/>
            <person name="Barry K."/>
            <person name="Miller A.N."/>
            <person name="Grigoriev I.V."/>
            <person name="Debuchy R."/>
            <person name="Gladieux P."/>
            <person name="Hiltunen Thoren M."/>
            <person name="Johannesson H."/>
        </authorList>
    </citation>
    <scope>NUCLEOTIDE SEQUENCE [LARGE SCALE GENOMIC DNA]</scope>
    <source>
        <strain evidence="10">CBS 340.73</strain>
    </source>
</reference>
<sequence length="259" mass="28006">MSTISAITSPEAWEKHLNSLPSTTLLIVSFHTPWAAPCAQMSTILSTLASEYPVTDPPTTSWVKINAEELSDISETYDVTAVPFLVLIRDKQVLETVSGSSAIKVRNAIETHASRSGGGEQTANSDAAAATSEKDGETAPVDPVKQKEELFKRLGNLVKAAPVMLFMKGTPSEPKCGFSRQMVGILRENAVKYGFFNILADDEVRQGLKEFADWPTYPQLWMDGELVGGLDIVKEEMAANGEFFKPYSVKADGDAAAAS</sequence>
<dbReference type="CDD" id="cd03028">
    <property type="entry name" value="GRX_PICOT_like"/>
    <property type="match status" value="1"/>
</dbReference>
<dbReference type="GO" id="GO:0015036">
    <property type="term" value="F:disulfide oxidoreductase activity"/>
    <property type="evidence" value="ECO:0007669"/>
    <property type="project" value="UniProtKB-ARBA"/>
</dbReference>
<dbReference type="PROSITE" id="PS51354">
    <property type="entry name" value="GLUTAREDOXIN_2"/>
    <property type="match status" value="1"/>
</dbReference>
<comment type="caution">
    <text evidence="9">The sequence shown here is derived from an EMBL/GenBank/DDBJ whole genome shotgun (WGS) entry which is preliminary data.</text>
</comment>
<dbReference type="Pfam" id="PF00085">
    <property type="entry name" value="Thioredoxin"/>
    <property type="match status" value="1"/>
</dbReference>
<keyword evidence="10" id="KW-1185">Reference proteome</keyword>
<gene>
    <name evidence="9" type="ORF">QBC46DRAFT_114196</name>
</gene>
<evidence type="ECO:0000256" key="2">
    <source>
        <dbReference type="ARBA" id="ARBA00022723"/>
    </source>
</evidence>
<dbReference type="GO" id="GO:0005634">
    <property type="term" value="C:nucleus"/>
    <property type="evidence" value="ECO:0007669"/>
    <property type="project" value="TreeGrafter"/>
</dbReference>
<dbReference type="InterPro" id="IPR004480">
    <property type="entry name" value="Monothiol_GRX-rel"/>
</dbReference>
<dbReference type="GO" id="GO:0005829">
    <property type="term" value="C:cytosol"/>
    <property type="evidence" value="ECO:0007669"/>
    <property type="project" value="TreeGrafter"/>
</dbReference>
<dbReference type="FunFam" id="3.40.30.10:FF:000092">
    <property type="entry name" value="Monothiol glutaredoxin"/>
    <property type="match status" value="1"/>
</dbReference>
<protein>
    <submittedName>
        <fullName evidence="9">Thioredoxin-like protein</fullName>
    </submittedName>
</protein>
<dbReference type="GO" id="GO:0051537">
    <property type="term" value="F:2 iron, 2 sulfur cluster binding"/>
    <property type="evidence" value="ECO:0007669"/>
    <property type="project" value="TreeGrafter"/>
</dbReference>
<dbReference type="FunFam" id="3.40.30.10:FF:000012">
    <property type="entry name" value="Monothiol glutaredoxin"/>
    <property type="match status" value="1"/>
</dbReference>
<feature type="domain" description="Thioredoxin" evidence="7">
    <location>
        <begin position="7"/>
        <end position="102"/>
    </location>
</feature>
<feature type="region of interest" description="Disordered" evidence="6">
    <location>
        <begin position="112"/>
        <end position="145"/>
    </location>
</feature>
<dbReference type="GO" id="GO:0006879">
    <property type="term" value="P:intracellular iron ion homeostasis"/>
    <property type="evidence" value="ECO:0007669"/>
    <property type="project" value="TreeGrafter"/>
</dbReference>
<dbReference type="PANTHER" id="PTHR10293">
    <property type="entry name" value="GLUTAREDOXIN FAMILY MEMBER"/>
    <property type="match status" value="1"/>
</dbReference>
<keyword evidence="4" id="KW-0411">Iron-sulfur</keyword>
<dbReference type="AlphaFoldDB" id="A0AAN6NG89"/>
<evidence type="ECO:0000256" key="3">
    <source>
        <dbReference type="ARBA" id="ARBA00023004"/>
    </source>
</evidence>
<evidence type="ECO:0000313" key="9">
    <source>
        <dbReference type="EMBL" id="KAK3945247.1"/>
    </source>
</evidence>
<dbReference type="PANTHER" id="PTHR10293:SF73">
    <property type="entry name" value="GLUTAREDOXIN-3"/>
    <property type="match status" value="1"/>
</dbReference>
<dbReference type="SUPFAM" id="SSF52833">
    <property type="entry name" value="Thioredoxin-like"/>
    <property type="match status" value="2"/>
</dbReference>
<evidence type="ECO:0000259" key="8">
    <source>
        <dbReference type="Pfam" id="PF00462"/>
    </source>
</evidence>
<dbReference type="InterPro" id="IPR036249">
    <property type="entry name" value="Thioredoxin-like_sf"/>
</dbReference>
<dbReference type="CDD" id="cd02984">
    <property type="entry name" value="TRX_PICOT"/>
    <property type="match status" value="1"/>
</dbReference>
<dbReference type="InterPro" id="IPR013766">
    <property type="entry name" value="Thioredoxin_domain"/>
</dbReference>
<organism evidence="9 10">
    <name type="scientific">Diplogelasinospora grovesii</name>
    <dbReference type="NCBI Taxonomy" id="303347"/>
    <lineage>
        <taxon>Eukaryota</taxon>
        <taxon>Fungi</taxon>
        <taxon>Dikarya</taxon>
        <taxon>Ascomycota</taxon>
        <taxon>Pezizomycotina</taxon>
        <taxon>Sordariomycetes</taxon>
        <taxon>Sordariomycetidae</taxon>
        <taxon>Sordariales</taxon>
        <taxon>Diplogelasinosporaceae</taxon>
        <taxon>Diplogelasinospora</taxon>
    </lineage>
</organism>
<comment type="similarity">
    <text evidence="1">Belongs to the glutaredoxin family. Monothiol subfamily.</text>
</comment>
<evidence type="ECO:0000313" key="10">
    <source>
        <dbReference type="Proteomes" id="UP001303473"/>
    </source>
</evidence>
<keyword evidence="3" id="KW-0408">Iron</keyword>